<keyword evidence="5" id="KW-1185">Reference proteome</keyword>
<dbReference type="InterPro" id="IPR001670">
    <property type="entry name" value="ADH_Fe/GldA"/>
</dbReference>
<evidence type="ECO:0000259" key="2">
    <source>
        <dbReference type="Pfam" id="PF00465"/>
    </source>
</evidence>
<feature type="domain" description="Alcohol dehydrogenase iron-type/glycerol dehydrogenase GldA" evidence="2">
    <location>
        <begin position="10"/>
        <end position="176"/>
    </location>
</feature>
<evidence type="ECO:0000259" key="3">
    <source>
        <dbReference type="Pfam" id="PF25137"/>
    </source>
</evidence>
<reference evidence="4" key="1">
    <citation type="submission" date="2021-02" db="EMBL/GenBank/DDBJ databases">
        <title>Natrosporangium hydrolyticum gen. nov., sp. nov, a haloalkaliphilic actinobacterium from a soda solonchak soil.</title>
        <authorList>
            <person name="Sorokin D.Y."/>
            <person name="Khijniak T.V."/>
            <person name="Zakharycheva A.P."/>
            <person name="Boueva O.V."/>
            <person name="Ariskina E.V."/>
            <person name="Hahnke R.L."/>
            <person name="Bunk B."/>
            <person name="Sproer C."/>
            <person name="Schumann P."/>
            <person name="Evtushenko L.I."/>
            <person name="Kublanov I.V."/>
        </authorList>
    </citation>
    <scope>NUCLEOTIDE SEQUENCE</scope>
    <source>
        <strain evidence="4">DSM 106523</strain>
    </source>
</reference>
<dbReference type="AlphaFoldDB" id="A0A895YGN0"/>
<dbReference type="Gene3D" id="1.20.1090.10">
    <property type="entry name" value="Dehydroquinate synthase-like - alpha domain"/>
    <property type="match status" value="1"/>
</dbReference>
<dbReference type="Pfam" id="PF00465">
    <property type="entry name" value="Fe-ADH"/>
    <property type="match status" value="1"/>
</dbReference>
<dbReference type="Proteomes" id="UP000662857">
    <property type="component" value="Chromosome"/>
</dbReference>
<gene>
    <name evidence="4" type="ORF">JQS43_02335</name>
</gene>
<dbReference type="InterPro" id="IPR039697">
    <property type="entry name" value="Alcohol_dehydrogenase_Fe"/>
</dbReference>
<dbReference type="PANTHER" id="PTHR11496">
    <property type="entry name" value="ALCOHOL DEHYDROGENASE"/>
    <property type="match status" value="1"/>
</dbReference>
<keyword evidence="1" id="KW-0560">Oxidoreductase</keyword>
<dbReference type="GO" id="GO:0017000">
    <property type="term" value="P:antibiotic biosynthetic process"/>
    <property type="evidence" value="ECO:0007669"/>
    <property type="project" value="InterPro"/>
</dbReference>
<dbReference type="EMBL" id="CP070499">
    <property type="protein sequence ID" value="QSB15225.1"/>
    <property type="molecule type" value="Genomic_DNA"/>
</dbReference>
<dbReference type="CDD" id="cd08182">
    <property type="entry name" value="HEPD"/>
    <property type="match status" value="1"/>
</dbReference>
<dbReference type="InterPro" id="IPR056798">
    <property type="entry name" value="ADH_Fe_C"/>
</dbReference>
<dbReference type="Pfam" id="PF25137">
    <property type="entry name" value="ADH_Fe_C"/>
    <property type="match status" value="1"/>
</dbReference>
<dbReference type="GO" id="GO:0046872">
    <property type="term" value="F:metal ion binding"/>
    <property type="evidence" value="ECO:0007669"/>
    <property type="project" value="InterPro"/>
</dbReference>
<evidence type="ECO:0000313" key="4">
    <source>
        <dbReference type="EMBL" id="QSB15225.1"/>
    </source>
</evidence>
<accession>A0A895YGN0</accession>
<dbReference type="SUPFAM" id="SSF56796">
    <property type="entry name" value="Dehydroquinate synthase-like"/>
    <property type="match status" value="1"/>
</dbReference>
<dbReference type="GO" id="GO:0004022">
    <property type="term" value="F:alcohol dehydrogenase (NAD+) activity"/>
    <property type="evidence" value="ECO:0007669"/>
    <property type="project" value="TreeGrafter"/>
</dbReference>
<evidence type="ECO:0000313" key="5">
    <source>
        <dbReference type="Proteomes" id="UP000662857"/>
    </source>
</evidence>
<proteinExistence type="predicted"/>
<sequence length="388" mass="40681">MPEHQPRRADVRYGDGLILTVPELVAEFDARRVLLVCGRSSFQTSGAAAMLPALAGAAELRRWSDFSPNPDVAELARGLAVVAEFQPDLVLGIGGGSALDLAKLLVSFPPGTGGDQLAERVRAGRAESWRRPRLVLAPTTSGSGSEATHFSVVYIGAEKFSVASPAMRADVVVLDPTLSRTGTPYQRATSGIDAVAQAIESLWAVAGTPASRRWASHALGLLLPAIENFVVEAEPGAASSRAMTIGSHLAGRAIDTSRTTAAHALSYGITQRYGVSHGHAVALTLGGFLAEHSDPAPARLRAEVTPGAHAAVMAEIQTRLGATDGVTAQQRWRELMRQLGLNPSLTAAGVATDAERAALVDSVNVERLGNNPVTFTEVELGRLLADLD</sequence>
<dbReference type="PANTHER" id="PTHR11496:SF83">
    <property type="entry name" value="HYDROXYACID-OXOACID TRANSHYDROGENASE, MITOCHONDRIAL"/>
    <property type="match status" value="1"/>
</dbReference>
<evidence type="ECO:0000256" key="1">
    <source>
        <dbReference type="ARBA" id="ARBA00023002"/>
    </source>
</evidence>
<dbReference type="RefSeq" id="WP_239677406.1">
    <property type="nucleotide sequence ID" value="NZ_CP070499.1"/>
</dbReference>
<dbReference type="KEGG" id="nhy:JQS43_02335"/>
<name>A0A895YGN0_9ACTN</name>
<protein>
    <submittedName>
        <fullName evidence="4">Phosphonoacetaldehyde reductase</fullName>
    </submittedName>
</protein>
<feature type="domain" description="Fe-containing alcohol dehydrogenase-like C-terminal" evidence="3">
    <location>
        <begin position="188"/>
        <end position="384"/>
    </location>
</feature>
<organism evidence="4 5">
    <name type="scientific">Natronosporangium hydrolyticum</name>
    <dbReference type="NCBI Taxonomy" id="2811111"/>
    <lineage>
        <taxon>Bacteria</taxon>
        <taxon>Bacillati</taxon>
        <taxon>Actinomycetota</taxon>
        <taxon>Actinomycetes</taxon>
        <taxon>Micromonosporales</taxon>
        <taxon>Micromonosporaceae</taxon>
        <taxon>Natronosporangium</taxon>
    </lineage>
</organism>
<dbReference type="Gene3D" id="3.40.50.1970">
    <property type="match status" value="1"/>
</dbReference>
<dbReference type="InterPro" id="IPR035873">
    <property type="entry name" value="PhpC"/>
</dbReference>